<evidence type="ECO:0000313" key="2">
    <source>
        <dbReference type="EMBL" id="JAT46092.1"/>
    </source>
</evidence>
<reference evidence="2" key="1">
    <citation type="submission" date="2015-07" db="EMBL/GenBank/DDBJ databases">
        <title>Transcriptome Assembly of Anthurium amnicola.</title>
        <authorList>
            <person name="Suzuki J."/>
        </authorList>
    </citation>
    <scope>NUCLEOTIDE SEQUENCE</scope>
</reference>
<name>A0A1D1XUM1_9ARAE</name>
<gene>
    <name evidence="2" type="primary">ephb1-a</name>
    <name evidence="2" type="ORF">g.24198</name>
</gene>
<feature type="transmembrane region" description="Helical" evidence="1">
    <location>
        <begin position="48"/>
        <end position="69"/>
    </location>
</feature>
<keyword evidence="1" id="KW-1133">Transmembrane helix</keyword>
<feature type="transmembrane region" description="Helical" evidence="1">
    <location>
        <begin position="7"/>
        <end position="28"/>
    </location>
</feature>
<evidence type="ECO:0000256" key="1">
    <source>
        <dbReference type="SAM" id="Phobius"/>
    </source>
</evidence>
<dbReference type="EMBL" id="GDJX01021844">
    <property type="protein sequence ID" value="JAT46092.1"/>
    <property type="molecule type" value="Transcribed_RNA"/>
</dbReference>
<proteinExistence type="predicted"/>
<sequence>MWCDNCLLCFPLRAGAMALGVIMALYQIGGGVFLFKLGDFFFTVYLEAQIYGGYAMAQGAIAILAIIALSTRSYVVSRFILILYPIILLLGAIRGGVMVWSLNHYASRIVWSCNNGGVKWIDAHENDKFVPPPTLYDSPRLPNGFCTVGVEHITSVFTLFLVIDFVIMFYFYFLIWRFNVRLQHYPVQKNEFVYP</sequence>
<keyword evidence="1" id="KW-0472">Membrane</keyword>
<keyword evidence="2" id="KW-0675">Receptor</keyword>
<keyword evidence="1" id="KW-0812">Transmembrane</keyword>
<organism evidence="2">
    <name type="scientific">Anthurium amnicola</name>
    <dbReference type="NCBI Taxonomy" id="1678845"/>
    <lineage>
        <taxon>Eukaryota</taxon>
        <taxon>Viridiplantae</taxon>
        <taxon>Streptophyta</taxon>
        <taxon>Embryophyta</taxon>
        <taxon>Tracheophyta</taxon>
        <taxon>Spermatophyta</taxon>
        <taxon>Magnoliopsida</taxon>
        <taxon>Liliopsida</taxon>
        <taxon>Araceae</taxon>
        <taxon>Pothoideae</taxon>
        <taxon>Potheae</taxon>
        <taxon>Anthurium</taxon>
    </lineage>
</organism>
<dbReference type="AlphaFoldDB" id="A0A1D1XUM1"/>
<accession>A0A1D1XUM1</accession>
<feature type="transmembrane region" description="Helical" evidence="1">
    <location>
        <begin position="81"/>
        <end position="102"/>
    </location>
</feature>
<feature type="transmembrane region" description="Helical" evidence="1">
    <location>
        <begin position="153"/>
        <end position="175"/>
    </location>
</feature>
<protein>
    <submittedName>
        <fullName evidence="2">Ephrin type-B receptor 1-A</fullName>
    </submittedName>
</protein>